<dbReference type="Proteomes" id="UP001271769">
    <property type="component" value="Unassembled WGS sequence"/>
</dbReference>
<evidence type="ECO:0000313" key="9">
    <source>
        <dbReference type="Proteomes" id="UP001271769"/>
    </source>
</evidence>
<protein>
    <submittedName>
        <fullName evidence="8">Methyl-accepting chemotaxis protein</fullName>
    </submittedName>
</protein>
<dbReference type="EMBL" id="JAXCLX010000001">
    <property type="protein sequence ID" value="MDY0871109.1"/>
    <property type="molecule type" value="Genomic_DNA"/>
</dbReference>
<dbReference type="PROSITE" id="PS50111">
    <property type="entry name" value="CHEMOTAXIS_TRANSDUC_2"/>
    <property type="match status" value="1"/>
</dbReference>
<feature type="coiled-coil region" evidence="4">
    <location>
        <begin position="359"/>
        <end position="392"/>
    </location>
</feature>
<reference evidence="8 9" key="1">
    <citation type="journal article" date="2013" name="Antonie Van Leeuwenhoek">
        <title>Dongia rigui sp. nov., isolated from freshwater of a large wetland in Korea.</title>
        <authorList>
            <person name="Baik K.S."/>
            <person name="Hwang Y.M."/>
            <person name="Choi J.S."/>
            <person name="Kwon J."/>
            <person name="Seong C.N."/>
        </authorList>
    </citation>
    <scope>NUCLEOTIDE SEQUENCE [LARGE SCALE GENOMIC DNA]</scope>
    <source>
        <strain evidence="8 9">04SU4-P</strain>
    </source>
</reference>
<proteinExistence type="inferred from homology"/>
<evidence type="ECO:0000256" key="2">
    <source>
        <dbReference type="ARBA" id="ARBA00029447"/>
    </source>
</evidence>
<evidence type="ECO:0000256" key="1">
    <source>
        <dbReference type="ARBA" id="ARBA00023224"/>
    </source>
</evidence>
<dbReference type="SUPFAM" id="SSF58104">
    <property type="entry name" value="Methyl-accepting chemotaxis protein (MCP) signaling domain"/>
    <property type="match status" value="1"/>
</dbReference>
<accession>A0ABU5DUU7</accession>
<gene>
    <name evidence="8" type="ORF">SMD31_04220</name>
</gene>
<evidence type="ECO:0000256" key="3">
    <source>
        <dbReference type="PROSITE-ProRule" id="PRU00284"/>
    </source>
</evidence>
<evidence type="ECO:0000256" key="4">
    <source>
        <dbReference type="SAM" id="Coils"/>
    </source>
</evidence>
<dbReference type="SMART" id="SM00304">
    <property type="entry name" value="HAMP"/>
    <property type="match status" value="2"/>
</dbReference>
<dbReference type="PANTHER" id="PTHR32089">
    <property type="entry name" value="METHYL-ACCEPTING CHEMOTAXIS PROTEIN MCPB"/>
    <property type="match status" value="1"/>
</dbReference>
<dbReference type="RefSeq" id="WP_320499476.1">
    <property type="nucleotide sequence ID" value="NZ_JAXCLX010000001.1"/>
</dbReference>
<dbReference type="PROSITE" id="PS50885">
    <property type="entry name" value="HAMP"/>
    <property type="match status" value="1"/>
</dbReference>
<feature type="domain" description="Methyl-accepting transducer" evidence="6">
    <location>
        <begin position="404"/>
        <end position="640"/>
    </location>
</feature>
<evidence type="ECO:0000259" key="6">
    <source>
        <dbReference type="PROSITE" id="PS50111"/>
    </source>
</evidence>
<dbReference type="InterPro" id="IPR003660">
    <property type="entry name" value="HAMP_dom"/>
</dbReference>
<keyword evidence="9" id="KW-1185">Reference proteome</keyword>
<dbReference type="PANTHER" id="PTHR32089:SF112">
    <property type="entry name" value="LYSOZYME-LIKE PROTEIN-RELATED"/>
    <property type="match status" value="1"/>
</dbReference>
<keyword evidence="4" id="KW-0175">Coiled coil</keyword>
<comment type="similarity">
    <text evidence="2">Belongs to the methyl-accepting chemotaxis (MCP) protein family.</text>
</comment>
<evidence type="ECO:0000259" key="7">
    <source>
        <dbReference type="PROSITE" id="PS50885"/>
    </source>
</evidence>
<evidence type="ECO:0000313" key="8">
    <source>
        <dbReference type="EMBL" id="MDY0871109.1"/>
    </source>
</evidence>
<keyword evidence="5" id="KW-0812">Transmembrane</keyword>
<dbReference type="Gene3D" id="1.10.287.950">
    <property type="entry name" value="Methyl-accepting chemotaxis protein"/>
    <property type="match status" value="1"/>
</dbReference>
<dbReference type="Pfam" id="PF00015">
    <property type="entry name" value="MCPsignal"/>
    <property type="match status" value="1"/>
</dbReference>
<name>A0ABU5DUU7_9PROT</name>
<dbReference type="SMART" id="SM00283">
    <property type="entry name" value="MA"/>
    <property type="match status" value="1"/>
</dbReference>
<keyword evidence="1 3" id="KW-0807">Transducer</keyword>
<keyword evidence="5" id="KW-0472">Membrane</keyword>
<comment type="caution">
    <text evidence="8">The sequence shown here is derived from an EMBL/GenBank/DDBJ whole genome shotgun (WGS) entry which is preliminary data.</text>
</comment>
<feature type="transmembrane region" description="Helical" evidence="5">
    <location>
        <begin position="290"/>
        <end position="317"/>
    </location>
</feature>
<organism evidence="8 9">
    <name type="scientific">Dongia rigui</name>
    <dbReference type="NCBI Taxonomy" id="940149"/>
    <lineage>
        <taxon>Bacteria</taxon>
        <taxon>Pseudomonadati</taxon>
        <taxon>Pseudomonadota</taxon>
        <taxon>Alphaproteobacteria</taxon>
        <taxon>Rhodospirillales</taxon>
        <taxon>Dongiaceae</taxon>
        <taxon>Dongia</taxon>
    </lineage>
</organism>
<dbReference type="InterPro" id="IPR004089">
    <property type="entry name" value="MCPsignal_dom"/>
</dbReference>
<dbReference type="Gene3D" id="6.10.340.10">
    <property type="match status" value="1"/>
</dbReference>
<keyword evidence="5" id="KW-1133">Transmembrane helix</keyword>
<feature type="domain" description="HAMP" evidence="7">
    <location>
        <begin position="318"/>
        <end position="371"/>
    </location>
</feature>
<sequence>MGIFAINAWHDYSASSFALQAVNTDRTVFQAVIDVRGQIGTTQTAIQTEDDPKATIDAVVAKADASAQAAIEAVRGLELDGKDQFLANVDAKLKAVKDIQKAIYDEAALPKDQRDLKRTMDWRTAVYGGFGAFTEISTAMGNLVRLQDPFLAEMVQVRRIGWMLRDNYGPQCTLLRTPAAKSEPLTPEKTNEWHEGIGVYKGAWIVLDELLATPGTLPEIKEVVEKARGVTEDTQKQMNDLVAKFDGSGKPAMEAKAFSDLCNAPFKPMLAISFTAFDQSKAHVEERKSAALLTLVAALIGLGVALLLAVIGIWSVLNRFSRPIHKLMIAVGKLTDRNFVDPVPAPVQPDELGKLSTALESLRISALEAERLEAEAQKRSAAELEKARELQELCRQFDNQVKQSLVTISQATDSLRSTADTMRDTATNSSTQAQTVANAANQAAGNVQTVAAATEELSASIAEISQRVTSSADGSKAAVLKAEETNRTFDALAKSAQRIGDVLGLISEIAAQTNLLALNATIEAARAGDAGKGFAVVASEVKNLAGQTSKATQEISELVTEIQTTTNQAVIAIRDITVSINAISEGATAIAAAVEEQGAATGEIASSVQQAAQGTQEVTHTIAVVAESSHRTGSAATDVTNSLEGMLREQTNLRQAVEAFLTKVQAR</sequence>
<evidence type="ECO:0000256" key="5">
    <source>
        <dbReference type="SAM" id="Phobius"/>
    </source>
</evidence>